<feature type="transmembrane region" description="Helical" evidence="6">
    <location>
        <begin position="81"/>
        <end position="103"/>
    </location>
</feature>
<evidence type="ECO:0000256" key="4">
    <source>
        <dbReference type="ARBA" id="ARBA00022989"/>
    </source>
</evidence>
<keyword evidence="2" id="KW-1003">Cell membrane</keyword>
<dbReference type="EMBL" id="FRBI01000003">
    <property type="protein sequence ID" value="SHL21612.1"/>
    <property type="molecule type" value="Genomic_DNA"/>
</dbReference>
<evidence type="ECO:0000256" key="3">
    <source>
        <dbReference type="ARBA" id="ARBA00022692"/>
    </source>
</evidence>
<dbReference type="Gene3D" id="1.20.1250.20">
    <property type="entry name" value="MFS general substrate transporter like domains"/>
    <property type="match status" value="1"/>
</dbReference>
<dbReference type="GO" id="GO:0005886">
    <property type="term" value="C:plasma membrane"/>
    <property type="evidence" value="ECO:0007669"/>
    <property type="project" value="UniProtKB-SubCell"/>
</dbReference>
<keyword evidence="8" id="KW-1185">Reference proteome</keyword>
<keyword evidence="4 6" id="KW-1133">Transmembrane helix</keyword>
<comment type="subcellular location">
    <subcellularLocation>
        <location evidence="1">Cell membrane</location>
        <topology evidence="1">Multi-pass membrane protein</topology>
    </subcellularLocation>
</comment>
<sequence>MAVNAAEPLRRQRDFLLLWGGQTVSEVGSQISVLALPLVAVVVLKASAFQVGLLSAAATSAYLLVALPAGAVVDRVAKRRLMIGCNLGLLGVVGSVPVAHAAGVLSLGQLYGVALASGVLSVFFSVAYQAYLPTLLDREQLMDGNGRLAASQSAAQVAGPGAGAVLVTLVGAAAAMTADALSFALSAVSLAAIRTREPRRAKAGPRTGLRAQIGAGLAHVVRDPILRNGVAFNGTANFFVVMVETLGPVFLVRTLHLRPGLVGLLLALGAVGGVAGGMAAKPLARRVGSARISWVAMTVLSLPGLLIPLAGRGWSALLFGAGWISWTFASTVTGISLVSYRQATCPPDLLGRVSAAARWTTWGTLPLGGLTGGALASALGVRTTLWIAVSGGCCAGLWLFFSPLRRMRDIPLGRPAGPAPAAGAA</sequence>
<feature type="transmembrane region" description="Helical" evidence="6">
    <location>
        <begin position="169"/>
        <end position="193"/>
    </location>
</feature>
<dbReference type="InterPro" id="IPR011701">
    <property type="entry name" value="MFS"/>
</dbReference>
<proteinExistence type="predicted"/>
<dbReference type="PANTHER" id="PTHR23513">
    <property type="entry name" value="INTEGRAL MEMBRANE EFFLUX PROTEIN-RELATED"/>
    <property type="match status" value="1"/>
</dbReference>
<feature type="transmembrane region" description="Helical" evidence="6">
    <location>
        <begin position="110"/>
        <end position="131"/>
    </location>
</feature>
<keyword evidence="5 6" id="KW-0472">Membrane</keyword>
<dbReference type="CDD" id="cd06173">
    <property type="entry name" value="MFS_MefA_like"/>
    <property type="match status" value="1"/>
</dbReference>
<dbReference type="GO" id="GO:0022857">
    <property type="term" value="F:transmembrane transporter activity"/>
    <property type="evidence" value="ECO:0007669"/>
    <property type="project" value="InterPro"/>
</dbReference>
<feature type="transmembrane region" description="Helical" evidence="6">
    <location>
        <begin position="385"/>
        <end position="404"/>
    </location>
</feature>
<dbReference type="AlphaFoldDB" id="A0A1M6YU66"/>
<protein>
    <submittedName>
        <fullName evidence="7">Predicted arabinose efflux permease, MFS family</fullName>
    </submittedName>
</protein>
<feature type="transmembrane region" description="Helical" evidence="6">
    <location>
        <begin position="292"/>
        <end position="310"/>
    </location>
</feature>
<dbReference type="InterPro" id="IPR036259">
    <property type="entry name" value="MFS_trans_sf"/>
</dbReference>
<keyword evidence="3 6" id="KW-0812">Transmembrane</keyword>
<evidence type="ECO:0000256" key="5">
    <source>
        <dbReference type="ARBA" id="ARBA00023136"/>
    </source>
</evidence>
<name>A0A1M6YU66_9ACTN</name>
<dbReference type="STRING" id="310782.SAMN05216499_103118"/>
<evidence type="ECO:0000313" key="7">
    <source>
        <dbReference type="EMBL" id="SHL21612.1"/>
    </source>
</evidence>
<evidence type="ECO:0000313" key="8">
    <source>
        <dbReference type="Proteomes" id="UP000184111"/>
    </source>
</evidence>
<gene>
    <name evidence="7" type="ORF">SAMN05216499_103118</name>
</gene>
<feature type="transmembrane region" description="Helical" evidence="6">
    <location>
        <begin position="359"/>
        <end position="379"/>
    </location>
</feature>
<dbReference type="Pfam" id="PF07690">
    <property type="entry name" value="MFS_1"/>
    <property type="match status" value="1"/>
</dbReference>
<feature type="transmembrane region" description="Helical" evidence="6">
    <location>
        <begin position="316"/>
        <end position="338"/>
    </location>
</feature>
<feature type="transmembrane region" description="Helical" evidence="6">
    <location>
        <begin position="261"/>
        <end position="280"/>
    </location>
</feature>
<organism evidence="7 8">
    <name type="scientific">Actinacidiphila paucisporea</name>
    <dbReference type="NCBI Taxonomy" id="310782"/>
    <lineage>
        <taxon>Bacteria</taxon>
        <taxon>Bacillati</taxon>
        <taxon>Actinomycetota</taxon>
        <taxon>Actinomycetes</taxon>
        <taxon>Kitasatosporales</taxon>
        <taxon>Streptomycetaceae</taxon>
        <taxon>Actinacidiphila</taxon>
    </lineage>
</organism>
<accession>A0A1M6YU66</accession>
<dbReference type="RefSeq" id="WP_235001938.1">
    <property type="nucleotide sequence ID" value="NZ_FRBI01000003.1"/>
</dbReference>
<evidence type="ECO:0000256" key="2">
    <source>
        <dbReference type="ARBA" id="ARBA00022475"/>
    </source>
</evidence>
<reference evidence="7 8" key="1">
    <citation type="submission" date="2016-11" db="EMBL/GenBank/DDBJ databases">
        <authorList>
            <person name="Jaros S."/>
            <person name="Januszkiewicz K."/>
            <person name="Wedrychowicz H."/>
        </authorList>
    </citation>
    <scope>NUCLEOTIDE SEQUENCE [LARGE SCALE GENOMIC DNA]</scope>
    <source>
        <strain evidence="7 8">CGMCC 4.2025</strain>
    </source>
</reference>
<evidence type="ECO:0000256" key="6">
    <source>
        <dbReference type="SAM" id="Phobius"/>
    </source>
</evidence>
<feature type="transmembrane region" description="Helical" evidence="6">
    <location>
        <begin position="236"/>
        <end position="255"/>
    </location>
</feature>
<dbReference type="SUPFAM" id="SSF103473">
    <property type="entry name" value="MFS general substrate transporter"/>
    <property type="match status" value="1"/>
</dbReference>
<dbReference type="PANTHER" id="PTHR23513:SF6">
    <property type="entry name" value="MAJOR FACILITATOR SUPERFAMILY ASSOCIATED DOMAIN-CONTAINING PROTEIN"/>
    <property type="match status" value="1"/>
</dbReference>
<feature type="transmembrane region" description="Helical" evidence="6">
    <location>
        <begin position="27"/>
        <end position="44"/>
    </location>
</feature>
<dbReference type="Proteomes" id="UP000184111">
    <property type="component" value="Unassembled WGS sequence"/>
</dbReference>
<evidence type="ECO:0000256" key="1">
    <source>
        <dbReference type="ARBA" id="ARBA00004651"/>
    </source>
</evidence>
<feature type="transmembrane region" description="Helical" evidence="6">
    <location>
        <begin position="51"/>
        <end position="69"/>
    </location>
</feature>